<evidence type="ECO:0000256" key="4">
    <source>
        <dbReference type="ARBA" id="ARBA00022816"/>
    </source>
</evidence>
<keyword evidence="4" id="KW-0509">mRNA transport</keyword>
<evidence type="ECO:0000256" key="1">
    <source>
        <dbReference type="ARBA" id="ARBA00004567"/>
    </source>
</evidence>
<dbReference type="GO" id="GO:0005543">
    <property type="term" value="F:phospholipid binding"/>
    <property type="evidence" value="ECO:0007669"/>
    <property type="project" value="TreeGrafter"/>
</dbReference>
<feature type="region of interest" description="Disordered" evidence="12">
    <location>
        <begin position="1"/>
        <end position="65"/>
    </location>
</feature>
<dbReference type="GeneID" id="54278122"/>
<dbReference type="AlphaFoldDB" id="A0A6A5Y1D5"/>
<dbReference type="GO" id="GO:0016973">
    <property type="term" value="P:poly(A)+ mRNA export from nucleus"/>
    <property type="evidence" value="ECO:0007669"/>
    <property type="project" value="InterPro"/>
</dbReference>
<dbReference type="InterPro" id="IPR038506">
    <property type="entry name" value="GLE1-like_sf"/>
</dbReference>
<keyword evidence="3" id="KW-0813">Transport</keyword>
<evidence type="ECO:0000256" key="10">
    <source>
        <dbReference type="ARBA" id="ARBA00029983"/>
    </source>
</evidence>
<dbReference type="RefSeq" id="XP_033387070.1">
    <property type="nucleotide sequence ID" value="XM_033520725.1"/>
</dbReference>
<evidence type="ECO:0000256" key="6">
    <source>
        <dbReference type="ARBA" id="ARBA00023010"/>
    </source>
</evidence>
<feature type="compositionally biased region" description="Basic and acidic residues" evidence="12">
    <location>
        <begin position="46"/>
        <end position="61"/>
    </location>
</feature>
<dbReference type="PANTHER" id="PTHR12960:SF0">
    <property type="entry name" value="MRNA EXPORT FACTOR GLE1"/>
    <property type="match status" value="1"/>
</dbReference>
<name>A0A6A5Y1D5_9PLEO</name>
<dbReference type="InterPro" id="IPR012476">
    <property type="entry name" value="GLE1"/>
</dbReference>
<gene>
    <name evidence="13" type="ORF">BU24DRAFT_103827</name>
</gene>
<reference evidence="13" key="1">
    <citation type="journal article" date="2020" name="Stud. Mycol.">
        <title>101 Dothideomycetes genomes: a test case for predicting lifestyles and emergence of pathogens.</title>
        <authorList>
            <person name="Haridas S."/>
            <person name="Albert R."/>
            <person name="Binder M."/>
            <person name="Bloem J."/>
            <person name="Labutti K."/>
            <person name="Salamov A."/>
            <person name="Andreopoulos B."/>
            <person name="Baker S."/>
            <person name="Barry K."/>
            <person name="Bills G."/>
            <person name="Bluhm B."/>
            <person name="Cannon C."/>
            <person name="Castanera R."/>
            <person name="Culley D."/>
            <person name="Daum C."/>
            <person name="Ezra D."/>
            <person name="Gonzalez J."/>
            <person name="Henrissat B."/>
            <person name="Kuo A."/>
            <person name="Liang C."/>
            <person name="Lipzen A."/>
            <person name="Lutzoni F."/>
            <person name="Magnuson J."/>
            <person name="Mondo S."/>
            <person name="Nolan M."/>
            <person name="Ohm R."/>
            <person name="Pangilinan J."/>
            <person name="Park H.-J."/>
            <person name="Ramirez L."/>
            <person name="Alfaro M."/>
            <person name="Sun H."/>
            <person name="Tritt A."/>
            <person name="Yoshinaga Y."/>
            <person name="Zwiers L.-H."/>
            <person name="Turgeon B."/>
            <person name="Goodwin S."/>
            <person name="Spatafora J."/>
            <person name="Crous P."/>
            <person name="Grigoriev I."/>
        </authorList>
    </citation>
    <scope>NUCLEOTIDE SEQUENCE</scope>
    <source>
        <strain evidence="13">CBS 175.79</strain>
    </source>
</reference>
<proteinExistence type="inferred from homology"/>
<dbReference type="GO" id="GO:0031369">
    <property type="term" value="F:translation initiation factor binding"/>
    <property type="evidence" value="ECO:0007669"/>
    <property type="project" value="TreeGrafter"/>
</dbReference>
<dbReference type="PANTHER" id="PTHR12960">
    <property type="entry name" value="GLE-1-RELATED"/>
    <property type="match status" value="1"/>
</dbReference>
<dbReference type="GO" id="GO:0044614">
    <property type="term" value="C:nuclear pore cytoplasmic filaments"/>
    <property type="evidence" value="ECO:0007669"/>
    <property type="project" value="TreeGrafter"/>
</dbReference>
<dbReference type="OrthoDB" id="420884at2759"/>
<comment type="similarity">
    <text evidence="2">Belongs to the GLE1 family.</text>
</comment>
<dbReference type="Gene3D" id="1.25.40.510">
    <property type="entry name" value="GLE1-like"/>
    <property type="match status" value="1"/>
</dbReference>
<dbReference type="Proteomes" id="UP000799778">
    <property type="component" value="Unassembled WGS sequence"/>
</dbReference>
<evidence type="ECO:0000256" key="3">
    <source>
        <dbReference type="ARBA" id="ARBA00022448"/>
    </source>
</evidence>
<evidence type="ECO:0000256" key="12">
    <source>
        <dbReference type="SAM" id="MobiDB-lite"/>
    </source>
</evidence>
<evidence type="ECO:0000256" key="8">
    <source>
        <dbReference type="ARBA" id="ARBA00023242"/>
    </source>
</evidence>
<keyword evidence="6" id="KW-0811">Translocation</keyword>
<keyword evidence="5" id="KW-0653">Protein transport</keyword>
<dbReference type="GO" id="GO:0000822">
    <property type="term" value="F:inositol hexakisphosphate binding"/>
    <property type="evidence" value="ECO:0007669"/>
    <property type="project" value="TreeGrafter"/>
</dbReference>
<dbReference type="Pfam" id="PF07817">
    <property type="entry name" value="GLE1"/>
    <property type="match status" value="1"/>
</dbReference>
<dbReference type="EMBL" id="ML978067">
    <property type="protein sequence ID" value="KAF2018731.1"/>
    <property type="molecule type" value="Genomic_DNA"/>
</dbReference>
<keyword evidence="11" id="KW-0175">Coiled coil</keyword>
<feature type="coiled-coil region" evidence="11">
    <location>
        <begin position="122"/>
        <end position="210"/>
    </location>
</feature>
<evidence type="ECO:0000256" key="9">
    <source>
        <dbReference type="ARBA" id="ARBA00026227"/>
    </source>
</evidence>
<organism evidence="13 14">
    <name type="scientific">Aaosphaeria arxii CBS 175.79</name>
    <dbReference type="NCBI Taxonomy" id="1450172"/>
    <lineage>
        <taxon>Eukaryota</taxon>
        <taxon>Fungi</taxon>
        <taxon>Dikarya</taxon>
        <taxon>Ascomycota</taxon>
        <taxon>Pezizomycotina</taxon>
        <taxon>Dothideomycetes</taxon>
        <taxon>Pleosporomycetidae</taxon>
        <taxon>Pleosporales</taxon>
        <taxon>Pleosporales incertae sedis</taxon>
        <taxon>Aaosphaeria</taxon>
    </lineage>
</organism>
<sequence length="581" mass="64434">MPTKSGTSSSSMHTASSFTSSWIGTSPSRQSPSRSSHTRNGSRTTPRRDAARRSTLDRDPFDSPARQMLLDFSQMLIRSDQEFNDRLDLDAAQHAKLHNEQIAKASLEHAKVREGAEREWQRLLLEQELARRKREEEQLKEVQRLEQEKAKKEAEALQRELEAKQREEEAARRVAEQQRKIHEAEARIKAQKEQEEAAQKQKLAQEAAAREAQQAAVAAEKARIQAVAQQKVTAQLQTPAAPSAPAPVAPTVAASTQAASQPVSAQVEELHAKYLDLHKRMKDFWKPFKKQCAVPGNPLKGPVGDMRRDIRKAIGQVTTKRDDSRAVIKKIRDVITAARNAGGPTLDIRPFLISQQLPQLSNEAEAQYPQLMLYAYICIEKQVLKQFEQEAANEDGRIISELGAIVASLLIDKNYVWREVPMTDLILAKMHRVCPILFGIRGNMSTAAGQARLGWINIAGAPPEVNSYNQRMLGLGAGFAALSLRHVPQPAVPMSEYWRAVAAISNTPAGDLFGGHFMVMKGLLRDNAKKFVNFYGVAAVALLRKATFTLPARAPPNTKDAANLVQVLPDVWKVSMGLSLA</sequence>
<keyword evidence="14" id="KW-1185">Reference proteome</keyword>
<comment type="subcellular location">
    <subcellularLocation>
        <location evidence="1">Nucleus</location>
        <location evidence="1">Nuclear pore complex</location>
    </subcellularLocation>
</comment>
<keyword evidence="7" id="KW-0906">Nuclear pore complex</keyword>
<keyword evidence="8" id="KW-0539">Nucleus</keyword>
<evidence type="ECO:0000313" key="13">
    <source>
        <dbReference type="EMBL" id="KAF2018731.1"/>
    </source>
</evidence>
<accession>A0A6A5Y1D5</accession>
<protein>
    <recommendedName>
        <fullName evidence="9">mRNA export factor GLE1</fullName>
    </recommendedName>
    <alternativeName>
        <fullName evidence="10">Nucleoporin GLE1</fullName>
    </alternativeName>
</protein>
<evidence type="ECO:0000256" key="11">
    <source>
        <dbReference type="SAM" id="Coils"/>
    </source>
</evidence>
<evidence type="ECO:0000256" key="5">
    <source>
        <dbReference type="ARBA" id="ARBA00022927"/>
    </source>
</evidence>
<dbReference type="GO" id="GO:0015031">
    <property type="term" value="P:protein transport"/>
    <property type="evidence" value="ECO:0007669"/>
    <property type="project" value="UniProtKB-KW"/>
</dbReference>
<evidence type="ECO:0000256" key="2">
    <source>
        <dbReference type="ARBA" id="ARBA00011056"/>
    </source>
</evidence>
<evidence type="ECO:0000313" key="14">
    <source>
        <dbReference type="Proteomes" id="UP000799778"/>
    </source>
</evidence>
<dbReference type="GO" id="GO:0005737">
    <property type="term" value="C:cytoplasm"/>
    <property type="evidence" value="ECO:0007669"/>
    <property type="project" value="TreeGrafter"/>
</dbReference>
<evidence type="ECO:0000256" key="7">
    <source>
        <dbReference type="ARBA" id="ARBA00023132"/>
    </source>
</evidence>
<feature type="compositionally biased region" description="Low complexity" evidence="12">
    <location>
        <begin position="1"/>
        <end position="35"/>
    </location>
</feature>